<evidence type="ECO:0000256" key="2">
    <source>
        <dbReference type="RuleBase" id="RU000363"/>
    </source>
</evidence>
<dbReference type="GO" id="GO:0008202">
    <property type="term" value="P:steroid metabolic process"/>
    <property type="evidence" value="ECO:0007669"/>
    <property type="project" value="TreeGrafter"/>
</dbReference>
<dbReference type="PANTHER" id="PTHR43313:SF1">
    <property type="entry name" value="3BETA-HYDROXYSTEROID DEHYDROGENASE DHS-16"/>
    <property type="match status" value="1"/>
</dbReference>
<organism evidence="3 5">
    <name type="scientific">Didymodactylos carnosus</name>
    <dbReference type="NCBI Taxonomy" id="1234261"/>
    <lineage>
        <taxon>Eukaryota</taxon>
        <taxon>Metazoa</taxon>
        <taxon>Spiralia</taxon>
        <taxon>Gnathifera</taxon>
        <taxon>Rotifera</taxon>
        <taxon>Eurotatoria</taxon>
        <taxon>Bdelloidea</taxon>
        <taxon>Philodinida</taxon>
        <taxon>Philodinidae</taxon>
        <taxon>Didymodactylos</taxon>
    </lineage>
</organism>
<reference evidence="3" key="1">
    <citation type="submission" date="2021-02" db="EMBL/GenBank/DDBJ databases">
        <authorList>
            <person name="Nowell W R."/>
        </authorList>
    </citation>
    <scope>NUCLEOTIDE SEQUENCE</scope>
</reference>
<dbReference type="EMBL" id="CAJNOQ010009762">
    <property type="protein sequence ID" value="CAF1233400.1"/>
    <property type="molecule type" value="Genomic_DNA"/>
</dbReference>
<gene>
    <name evidence="3" type="ORF">GPM918_LOCUS25288</name>
    <name evidence="4" type="ORF">SRO942_LOCUS25294</name>
</gene>
<evidence type="ECO:0000256" key="1">
    <source>
        <dbReference type="ARBA" id="ARBA00023002"/>
    </source>
</evidence>
<comment type="similarity">
    <text evidence="2">Belongs to the short-chain dehydrogenases/reductases (SDR) family.</text>
</comment>
<dbReference type="OrthoDB" id="5296at2759"/>
<dbReference type="Gene3D" id="3.40.50.720">
    <property type="entry name" value="NAD(P)-binding Rossmann-like Domain"/>
    <property type="match status" value="1"/>
</dbReference>
<dbReference type="PRINTS" id="PR00081">
    <property type="entry name" value="GDHRDH"/>
</dbReference>
<dbReference type="EMBL" id="CAJOBC010009767">
    <property type="protein sequence ID" value="CAF3995974.1"/>
    <property type="molecule type" value="Genomic_DNA"/>
</dbReference>
<dbReference type="PROSITE" id="PS00061">
    <property type="entry name" value="ADH_SHORT"/>
    <property type="match status" value="1"/>
</dbReference>
<dbReference type="InterPro" id="IPR036291">
    <property type="entry name" value="NAD(P)-bd_dom_sf"/>
</dbReference>
<protein>
    <submittedName>
        <fullName evidence="3">Uncharacterized protein</fullName>
    </submittedName>
</protein>
<dbReference type="Proteomes" id="UP000663829">
    <property type="component" value="Unassembled WGS sequence"/>
</dbReference>
<dbReference type="PRINTS" id="PR00080">
    <property type="entry name" value="SDRFAMILY"/>
</dbReference>
<evidence type="ECO:0000313" key="5">
    <source>
        <dbReference type="Proteomes" id="UP000663829"/>
    </source>
</evidence>
<dbReference type="InterPro" id="IPR020904">
    <property type="entry name" value="Sc_DH/Rdtase_CS"/>
</dbReference>
<accession>A0A814YSH2</accession>
<keyword evidence="5" id="KW-1185">Reference proteome</keyword>
<sequence length="332" mass="36991">MLLIIAILLLILIVTYKLYAHFFPAPLVDPNGKYVLISGCDTGFGNRLAKELDRQGYNVLAGVYSNASKEQLVGELSSKATVFKLDITKQQDIDDAFELINSKTNDLYALVNNAGVGKGGLIDWIPMQLYHDVMEVNFFGHVSMTKTFLPLLVRRSGNRVVNICSAAGYMAAPAVSAYCASKYALEAFSDCLRREMALWGLKVSIIEPGFMRTAIIEGHEDACSQLWHNLTIDKKELWGETFFNQHLKHMANITKFAQDPMVVVRALQHAVSSTKPKIRYRPGWQSALIFFPLSLMPAWLADIFIALINSTSDKPAGVLKRTQNIVKQAQSD</sequence>
<dbReference type="PANTHER" id="PTHR43313">
    <property type="entry name" value="SHORT-CHAIN DEHYDROGENASE/REDUCTASE FAMILY 9C"/>
    <property type="match status" value="1"/>
</dbReference>
<dbReference type="AlphaFoldDB" id="A0A814YSH2"/>
<evidence type="ECO:0000313" key="4">
    <source>
        <dbReference type="EMBL" id="CAF3995974.1"/>
    </source>
</evidence>
<dbReference type="Proteomes" id="UP000681722">
    <property type="component" value="Unassembled WGS sequence"/>
</dbReference>
<dbReference type="SUPFAM" id="SSF51735">
    <property type="entry name" value="NAD(P)-binding Rossmann-fold domains"/>
    <property type="match status" value="1"/>
</dbReference>
<evidence type="ECO:0000313" key="3">
    <source>
        <dbReference type="EMBL" id="CAF1233400.1"/>
    </source>
</evidence>
<name>A0A814YSH2_9BILA</name>
<dbReference type="Pfam" id="PF00106">
    <property type="entry name" value="adh_short"/>
    <property type="match status" value="1"/>
</dbReference>
<dbReference type="GO" id="GO:0016491">
    <property type="term" value="F:oxidoreductase activity"/>
    <property type="evidence" value="ECO:0007669"/>
    <property type="project" value="UniProtKB-KW"/>
</dbReference>
<proteinExistence type="inferred from homology"/>
<keyword evidence="1" id="KW-0560">Oxidoreductase</keyword>
<dbReference type="InterPro" id="IPR002347">
    <property type="entry name" value="SDR_fam"/>
</dbReference>
<comment type="caution">
    <text evidence="3">The sequence shown here is derived from an EMBL/GenBank/DDBJ whole genome shotgun (WGS) entry which is preliminary data.</text>
</comment>